<sequence length="473" mass="51202">MATTTEPRRSKRPPIQLYVPPNLRDRISTQKPKSSHCGNEISENASGVLPTEPLTQLTLSESSVQNVDLQISVENPEDIQVPVGPSHSPPQCDNKLSENDSTDPLTESPKQPVSSESGVDDFGLLISCEKPKPDTGIPENTSSYPFTVSSKQLTINESSVEDFDPPISAEKAEEAIKVPIGASNNPPQCDNGTFRDAPTDPFVESKQLTISESNVEDFGLLVSGEKPQEVVKVPVGASNKPPQFGHEVTENASYDPFTETFKGLTIKESSFEDFGLLVSAEKPKEVVKVPVGASSSSHQEPDLDYDKLGHIIELYGFSPSIETMFLESELRDFDEGGYVLKWVDDSHCLAVFSSSSTAERALQRITGIVVKARPVEEASVASKWKIAKSPGDWALPYKKRPPCDSTVANRLISSHLGLPAPKPSPSALQARKEALGATFCPPYTPLVLAILALIVSIDCFLVSGLNFAPYHSS</sequence>
<protein>
    <submittedName>
        <fullName evidence="3">RRM domain-containing protein</fullName>
    </submittedName>
</protein>
<evidence type="ECO:0000256" key="2">
    <source>
        <dbReference type="SAM" id="Phobius"/>
    </source>
</evidence>
<reference evidence="3" key="1">
    <citation type="submission" date="2019-11" db="UniProtKB">
        <authorList>
            <consortium name="WormBaseParasite"/>
        </authorList>
    </citation>
    <scope>IDENTIFICATION</scope>
</reference>
<keyword evidence="2" id="KW-0812">Transmembrane</keyword>
<dbReference type="AlphaFoldDB" id="A0A5K3EQJ3"/>
<feature type="compositionally biased region" description="Polar residues" evidence="1">
    <location>
        <begin position="102"/>
        <end position="117"/>
    </location>
</feature>
<feature type="region of interest" description="Disordered" evidence="1">
    <location>
        <begin position="78"/>
        <end position="119"/>
    </location>
</feature>
<dbReference type="PANTHER" id="PTHR21678">
    <property type="entry name" value="GROWTH INHIBITION AND DIFFERENTIATION RELATED PROTEIN 88"/>
    <property type="match status" value="1"/>
</dbReference>
<name>A0A5K3EQJ3_MESCO</name>
<organism evidence="3">
    <name type="scientific">Mesocestoides corti</name>
    <name type="common">Flatworm</name>
    <dbReference type="NCBI Taxonomy" id="53468"/>
    <lineage>
        <taxon>Eukaryota</taxon>
        <taxon>Metazoa</taxon>
        <taxon>Spiralia</taxon>
        <taxon>Lophotrochozoa</taxon>
        <taxon>Platyhelminthes</taxon>
        <taxon>Cestoda</taxon>
        <taxon>Eucestoda</taxon>
        <taxon>Cyclophyllidea</taxon>
        <taxon>Mesocestoididae</taxon>
        <taxon>Mesocestoides</taxon>
    </lineage>
</organism>
<dbReference type="InterPro" id="IPR039884">
    <property type="entry name" value="R3HC1/R3HCL"/>
</dbReference>
<proteinExistence type="predicted"/>
<accession>A0A5K3EQJ3</accession>
<keyword evidence="2" id="KW-0472">Membrane</keyword>
<feature type="transmembrane region" description="Helical" evidence="2">
    <location>
        <begin position="446"/>
        <end position="468"/>
    </location>
</feature>
<evidence type="ECO:0000313" key="3">
    <source>
        <dbReference type="WBParaSite" id="MCU_002257-RA"/>
    </source>
</evidence>
<dbReference type="WBParaSite" id="MCU_002257-RA">
    <property type="protein sequence ID" value="MCU_002257-RA"/>
    <property type="gene ID" value="MCU_002257"/>
</dbReference>
<keyword evidence="2" id="KW-1133">Transmembrane helix</keyword>
<evidence type="ECO:0000256" key="1">
    <source>
        <dbReference type="SAM" id="MobiDB-lite"/>
    </source>
</evidence>
<dbReference type="PANTHER" id="PTHR21678:SF0">
    <property type="entry name" value="C3H1-TYPE DOMAIN-CONTAINING PROTEIN"/>
    <property type="match status" value="1"/>
</dbReference>
<feature type="region of interest" description="Disordered" evidence="1">
    <location>
        <begin position="1"/>
        <end position="53"/>
    </location>
</feature>